<dbReference type="Proteomes" id="UP000199662">
    <property type="component" value="Unassembled WGS sequence"/>
</dbReference>
<evidence type="ECO:0000256" key="1">
    <source>
        <dbReference type="ARBA" id="ARBA00001974"/>
    </source>
</evidence>
<dbReference type="InterPro" id="IPR036188">
    <property type="entry name" value="FAD/NAD-bd_sf"/>
</dbReference>
<dbReference type="GO" id="GO:0071949">
    <property type="term" value="F:FAD binding"/>
    <property type="evidence" value="ECO:0007669"/>
    <property type="project" value="InterPro"/>
</dbReference>
<dbReference type="PROSITE" id="PS51257">
    <property type="entry name" value="PROKAR_LIPOPROTEIN"/>
    <property type="match status" value="1"/>
</dbReference>
<comment type="similarity">
    <text evidence="2">Belongs to the ETF-QO/FixC family.</text>
</comment>
<accession>A0A1H6VJI4</accession>
<feature type="domain" description="FixC-like C-terminal" evidence="7">
    <location>
        <begin position="371"/>
        <end position="426"/>
    </location>
</feature>
<dbReference type="Pfam" id="PF01494">
    <property type="entry name" value="FAD_binding_3"/>
    <property type="match status" value="1"/>
</dbReference>
<evidence type="ECO:0000256" key="2">
    <source>
        <dbReference type="ARBA" id="ARBA00006796"/>
    </source>
</evidence>
<feature type="domain" description="FAD-binding" evidence="6">
    <location>
        <begin position="6"/>
        <end position="191"/>
    </location>
</feature>
<evidence type="ECO:0000259" key="6">
    <source>
        <dbReference type="Pfam" id="PF01494"/>
    </source>
</evidence>
<dbReference type="RefSeq" id="WP_091829145.1">
    <property type="nucleotide sequence ID" value="NZ_FNZK01000002.1"/>
</dbReference>
<keyword evidence="5" id="KW-0560">Oxidoreductase</keyword>
<keyword evidence="4" id="KW-0274">FAD</keyword>
<evidence type="ECO:0000313" key="8">
    <source>
        <dbReference type="EMBL" id="SEJ00920.1"/>
    </source>
</evidence>
<evidence type="ECO:0000256" key="3">
    <source>
        <dbReference type="ARBA" id="ARBA00022630"/>
    </source>
</evidence>
<protein>
    <submittedName>
        <fullName evidence="8">Electron transfer flavoprotein-quinone oxidoreductase</fullName>
    </submittedName>
</protein>
<dbReference type="GO" id="GO:0016491">
    <property type="term" value="F:oxidoreductase activity"/>
    <property type="evidence" value="ECO:0007669"/>
    <property type="project" value="UniProtKB-KW"/>
</dbReference>
<keyword evidence="9" id="KW-1185">Reference proteome</keyword>
<dbReference type="SUPFAM" id="SSF51905">
    <property type="entry name" value="FAD/NAD(P)-binding domain"/>
    <property type="match status" value="1"/>
</dbReference>
<dbReference type="PANTHER" id="PTHR43624">
    <property type="entry name" value="ELECTRON TRANSFER FLAVOPROTEIN-QUINONE OXIDOREDUCTASE YDIS-RELATED"/>
    <property type="match status" value="1"/>
</dbReference>
<sequence length="427" mass="46126">MEDEKFDVIIVGAGPAGSACAYILAREGKSVLMIERGDTAGSKNVTGGRLYTYALELVESNLYKEAILERAVVREQIMMLSDKTGLTIDYFAGTNMEERMPQSYTILRAPFDEWFAGKAEEQGAMIAAGILVDELIEKDGKIVGVKAGGDEMYADLVIAADGVNSSMARQAGLKKEWNGHEVGIGVKEVIELDPETIQQRFNIGPDEGVARAILGGTDSVMGGGCLYTNKDTISLGVVLSPASLAAQKRSIADIYQDFKMHPAIYPLIKDGTTVEYSAHLVPENGWNSVPKKLYRDGFLMVGDAAGFVINTGTMIRGIDLAIVSGVAAARAVLKAAAPADVGQLYMKELNELQLISTMQLFAGWPQITGLPRMSSVYPDLANEMIGSLFYVDGKLPKRMDKSMLQILRKHVGIGQVLADAWKGFKAL</sequence>
<dbReference type="SUPFAM" id="SSF54373">
    <property type="entry name" value="FAD-linked reductases, C-terminal domain"/>
    <property type="match status" value="1"/>
</dbReference>
<dbReference type="PRINTS" id="PR00420">
    <property type="entry name" value="RNGMNOXGNASE"/>
</dbReference>
<dbReference type="STRING" id="84035.SAMN05660742_102257"/>
<dbReference type="InterPro" id="IPR039651">
    <property type="entry name" value="FixC-like"/>
</dbReference>
<evidence type="ECO:0000256" key="5">
    <source>
        <dbReference type="ARBA" id="ARBA00023002"/>
    </source>
</evidence>
<dbReference type="InterPro" id="IPR059103">
    <property type="entry name" value="FixC-like_C"/>
</dbReference>
<dbReference type="PANTHER" id="PTHR43624:SF2">
    <property type="entry name" value="ELECTRON TRANSFER FLAVOPROTEIN-QUINONE OXIDOREDUCTASE YDIS-RELATED"/>
    <property type="match status" value="1"/>
</dbReference>
<name>A0A1H6VJI4_9FIRM</name>
<reference evidence="8 9" key="1">
    <citation type="submission" date="2016-10" db="EMBL/GenBank/DDBJ databases">
        <authorList>
            <person name="de Groot N.N."/>
        </authorList>
    </citation>
    <scope>NUCLEOTIDE SEQUENCE [LARGE SCALE GENOMIC DNA]</scope>
    <source>
        <strain evidence="8 9">DSM 2179</strain>
    </source>
</reference>
<dbReference type="AlphaFoldDB" id="A0A1H6VJI4"/>
<dbReference type="Gene3D" id="3.50.50.60">
    <property type="entry name" value="FAD/NAD(P)-binding domain"/>
    <property type="match status" value="1"/>
</dbReference>
<dbReference type="Pfam" id="PF26311">
    <property type="entry name" value="ETF-QO_FixC_C"/>
    <property type="match status" value="1"/>
</dbReference>
<evidence type="ECO:0000259" key="7">
    <source>
        <dbReference type="Pfam" id="PF26311"/>
    </source>
</evidence>
<keyword evidence="3" id="KW-0285">Flavoprotein</keyword>
<organism evidence="8 9">
    <name type="scientific">Propionispira arboris</name>
    <dbReference type="NCBI Taxonomy" id="84035"/>
    <lineage>
        <taxon>Bacteria</taxon>
        <taxon>Bacillati</taxon>
        <taxon>Bacillota</taxon>
        <taxon>Negativicutes</taxon>
        <taxon>Selenomonadales</taxon>
        <taxon>Selenomonadaceae</taxon>
        <taxon>Propionispira</taxon>
    </lineage>
</organism>
<proteinExistence type="inferred from homology"/>
<evidence type="ECO:0000256" key="4">
    <source>
        <dbReference type="ARBA" id="ARBA00022827"/>
    </source>
</evidence>
<dbReference type="InterPro" id="IPR002938">
    <property type="entry name" value="FAD-bd"/>
</dbReference>
<evidence type="ECO:0000313" key="9">
    <source>
        <dbReference type="Proteomes" id="UP000199662"/>
    </source>
</evidence>
<dbReference type="EMBL" id="FNZK01000002">
    <property type="protein sequence ID" value="SEJ00920.1"/>
    <property type="molecule type" value="Genomic_DNA"/>
</dbReference>
<comment type="cofactor">
    <cofactor evidence="1">
        <name>FAD</name>
        <dbReference type="ChEBI" id="CHEBI:57692"/>
    </cofactor>
</comment>
<gene>
    <name evidence="8" type="ORF">SAMN05660742_102257</name>
</gene>